<organism evidence="3 4">
    <name type="scientific">Moheibacter sediminis</name>
    <dbReference type="NCBI Taxonomy" id="1434700"/>
    <lineage>
        <taxon>Bacteria</taxon>
        <taxon>Pseudomonadati</taxon>
        <taxon>Bacteroidota</taxon>
        <taxon>Flavobacteriia</taxon>
        <taxon>Flavobacteriales</taxon>
        <taxon>Weeksellaceae</taxon>
        <taxon>Moheibacter</taxon>
    </lineage>
</organism>
<keyword evidence="2" id="KW-1133">Transmembrane helix</keyword>
<proteinExistence type="predicted"/>
<evidence type="ECO:0000256" key="2">
    <source>
        <dbReference type="SAM" id="Phobius"/>
    </source>
</evidence>
<sequence length="318" mass="36095">MELESSNTNLTNHTTPPKKTKEYVIIGILSVLLLGSVGYNIFQSQKTEENTRLFAIDLKDEENAKILLQKELDSLTGEFEKTKEGIDVRDSLLSKRDAEIFDKQREIQNILNKNDVTQSDLKQARRMIAALNADIGRFKQEIIVLKQQNDSLTVANTTLNDEKNTISEELNSEKEKAQETEANVRSTFSISNYKLTGLQVKKSGKEVETDKAKRIDKLRVSFDLDPNTYAETGVKEIFIAIYKPDGTLGKFSDASPGILDTWSLGQVSYSDKVKFNYTKGSNQNISFDWEDFEFPKGTYKIDLYQNGFKIGQKSLDLR</sequence>
<feature type="transmembrane region" description="Helical" evidence="2">
    <location>
        <begin position="23"/>
        <end position="42"/>
    </location>
</feature>
<dbReference type="EMBL" id="FWXS01000001">
    <property type="protein sequence ID" value="SMC32636.1"/>
    <property type="molecule type" value="Genomic_DNA"/>
</dbReference>
<dbReference type="Proteomes" id="UP000192393">
    <property type="component" value="Unassembled WGS sequence"/>
</dbReference>
<keyword evidence="1" id="KW-0175">Coiled coil</keyword>
<feature type="coiled-coil region" evidence="1">
    <location>
        <begin position="107"/>
        <end position="187"/>
    </location>
</feature>
<name>A0A1W1Y915_9FLAO</name>
<protein>
    <recommendedName>
        <fullName evidence="5">Chromosome segregation protein SMC</fullName>
    </recommendedName>
</protein>
<accession>A0A1W1Y915</accession>
<dbReference type="AlphaFoldDB" id="A0A1W1Y915"/>
<keyword evidence="2" id="KW-0472">Membrane</keyword>
<dbReference type="RefSeq" id="WP_084015322.1">
    <property type="nucleotide sequence ID" value="NZ_FWXS01000001.1"/>
</dbReference>
<evidence type="ECO:0000256" key="1">
    <source>
        <dbReference type="SAM" id="Coils"/>
    </source>
</evidence>
<dbReference type="OrthoDB" id="1115172at2"/>
<keyword evidence="2" id="KW-0812">Transmembrane</keyword>
<evidence type="ECO:0008006" key="5">
    <source>
        <dbReference type="Google" id="ProtNLM"/>
    </source>
</evidence>
<dbReference type="STRING" id="1434700.SAMN06296427_101102"/>
<evidence type="ECO:0000313" key="4">
    <source>
        <dbReference type="Proteomes" id="UP000192393"/>
    </source>
</evidence>
<evidence type="ECO:0000313" key="3">
    <source>
        <dbReference type="EMBL" id="SMC32636.1"/>
    </source>
</evidence>
<reference evidence="3 4" key="1">
    <citation type="submission" date="2017-04" db="EMBL/GenBank/DDBJ databases">
        <authorList>
            <person name="Afonso C.L."/>
            <person name="Miller P.J."/>
            <person name="Scott M.A."/>
            <person name="Spackman E."/>
            <person name="Goraichik I."/>
            <person name="Dimitrov K.M."/>
            <person name="Suarez D.L."/>
            <person name="Swayne D.E."/>
        </authorList>
    </citation>
    <scope>NUCLEOTIDE SEQUENCE [LARGE SCALE GENOMIC DNA]</scope>
    <source>
        <strain evidence="3 4">CGMCC 1.12708</strain>
    </source>
</reference>
<keyword evidence="4" id="KW-1185">Reference proteome</keyword>
<gene>
    <name evidence="3" type="ORF">SAMN06296427_101102</name>
</gene>